<feature type="domain" description="DUF4397" evidence="2">
    <location>
        <begin position="28"/>
        <end position="158"/>
    </location>
</feature>
<keyword evidence="1" id="KW-0732">Signal</keyword>
<dbReference type="Pfam" id="PF14344">
    <property type="entry name" value="DUF4397"/>
    <property type="match status" value="1"/>
</dbReference>
<proteinExistence type="predicted"/>
<reference evidence="3 4" key="1">
    <citation type="submission" date="2016-11" db="EMBL/GenBank/DDBJ databases">
        <title>Study of marine rhodopsin-containing bacteria.</title>
        <authorList>
            <person name="Yoshizawa S."/>
            <person name="Kumagai Y."/>
            <person name="Kogure K."/>
        </authorList>
    </citation>
    <scope>NUCLEOTIDE SEQUENCE [LARGE SCALE GENOMIC DNA]</scope>
    <source>
        <strain evidence="3 4">SAORIC-28</strain>
    </source>
</reference>
<dbReference type="EMBL" id="MQWD01000001">
    <property type="protein sequence ID" value="PAP76403.1"/>
    <property type="molecule type" value="Genomic_DNA"/>
</dbReference>
<dbReference type="NCBIfam" id="TIGR04183">
    <property type="entry name" value="Por_Secre_tail"/>
    <property type="match status" value="1"/>
</dbReference>
<comment type="caution">
    <text evidence="3">The sequence shown here is derived from an EMBL/GenBank/DDBJ whole genome shotgun (WGS) entry which is preliminary data.</text>
</comment>
<dbReference type="RefSeq" id="WP_095510058.1">
    <property type="nucleotide sequence ID" value="NZ_MQWD01000001.1"/>
</dbReference>
<dbReference type="InterPro" id="IPR026444">
    <property type="entry name" value="Secre_tail"/>
</dbReference>
<dbReference type="InterPro" id="IPR025510">
    <property type="entry name" value="DUF4397"/>
</dbReference>
<evidence type="ECO:0000259" key="2">
    <source>
        <dbReference type="Pfam" id="PF14344"/>
    </source>
</evidence>
<keyword evidence="4" id="KW-1185">Reference proteome</keyword>
<evidence type="ECO:0000313" key="3">
    <source>
        <dbReference type="EMBL" id="PAP76403.1"/>
    </source>
</evidence>
<evidence type="ECO:0000256" key="1">
    <source>
        <dbReference type="SAM" id="SignalP"/>
    </source>
</evidence>
<evidence type="ECO:0000313" key="4">
    <source>
        <dbReference type="Proteomes" id="UP000216339"/>
    </source>
</evidence>
<protein>
    <recommendedName>
        <fullName evidence="2">DUF4397 domain-containing protein</fullName>
    </recommendedName>
</protein>
<name>A0A271IYV9_9BACT</name>
<feature type="signal peptide" evidence="1">
    <location>
        <begin position="1"/>
        <end position="23"/>
    </location>
</feature>
<feature type="chain" id="PRO_5012515473" description="DUF4397 domain-containing protein" evidence="1">
    <location>
        <begin position="24"/>
        <end position="345"/>
    </location>
</feature>
<dbReference type="AlphaFoldDB" id="A0A271IYV9"/>
<organism evidence="3 4">
    <name type="scientific">Rubrivirga marina</name>
    <dbReference type="NCBI Taxonomy" id="1196024"/>
    <lineage>
        <taxon>Bacteria</taxon>
        <taxon>Pseudomonadati</taxon>
        <taxon>Rhodothermota</taxon>
        <taxon>Rhodothermia</taxon>
        <taxon>Rhodothermales</taxon>
        <taxon>Rubricoccaceae</taxon>
        <taxon>Rubrivirga</taxon>
    </lineage>
</organism>
<dbReference type="Proteomes" id="UP000216339">
    <property type="component" value="Unassembled WGS sequence"/>
</dbReference>
<sequence>MSLATRPLLLGALAVLLTLPAAAQIRLQVIHNAADPAASEVDVYVNGALTLDDFAFRTATPFLDLPSDTDLTVAVAPGTSTSDADAVFSQTFDLPEGTYQLVANGVLSPDDFADNPDGVDTGFQLLAGTDAQEESKDPEAVAVRVVHGATDAPTVDVRTGGTVLVDDATYTDVTGYLSVPPAAYTLDVTTADGSTTAATFGADLSGAAGGAVTVLASGFLSPADDQDGPAFGLLAVFPDGTAALLPVGPVAADPAPEAGVLGLAVPAPNPVVGQARVAFSLDAPGPARLAVFDALGRRVATLAEGDFGADRYEALFDARGLAAGAYVVRLATDAGVRTRTLTVLR</sequence>
<accession>A0A271IYV9</accession>
<dbReference type="OrthoDB" id="951108at2"/>
<gene>
    <name evidence="3" type="ORF">BSZ37_08070</name>
</gene>